<evidence type="ECO:0000313" key="2">
    <source>
        <dbReference type="Proteomes" id="UP000030753"/>
    </source>
</evidence>
<evidence type="ECO:0000313" key="1">
    <source>
        <dbReference type="EMBL" id="EWY84413.1"/>
    </source>
</evidence>
<name>W9HP97_FUSOX</name>
<dbReference type="AlphaFoldDB" id="W9HP97"/>
<sequence>MQSLAVSMGIVTDDAAKSDKVALKGKGKFLEERYKKILKGSMKDTGGRIRNGILNGHADGSLRMIVTP</sequence>
<organism evidence="1 2">
    <name type="scientific">Fusarium oxysporum NRRL 32931</name>
    <dbReference type="NCBI Taxonomy" id="660029"/>
    <lineage>
        <taxon>Eukaryota</taxon>
        <taxon>Fungi</taxon>
        <taxon>Dikarya</taxon>
        <taxon>Ascomycota</taxon>
        <taxon>Pezizomycotina</taxon>
        <taxon>Sordariomycetes</taxon>
        <taxon>Hypocreomycetidae</taxon>
        <taxon>Hypocreales</taxon>
        <taxon>Nectriaceae</taxon>
        <taxon>Fusarium</taxon>
        <taxon>Fusarium oxysporum species complex</taxon>
    </lineage>
</organism>
<accession>W9HP97</accession>
<gene>
    <name evidence="1" type="ORF">FOYG_11871</name>
</gene>
<dbReference type="Proteomes" id="UP000030753">
    <property type="component" value="Unassembled WGS sequence"/>
</dbReference>
<dbReference type="EMBL" id="JH717846">
    <property type="protein sequence ID" value="EWY84413.1"/>
    <property type="molecule type" value="Genomic_DNA"/>
</dbReference>
<protein>
    <submittedName>
        <fullName evidence="1">Uncharacterized protein</fullName>
    </submittedName>
</protein>
<reference evidence="1 2" key="1">
    <citation type="submission" date="2011-06" db="EMBL/GenBank/DDBJ databases">
        <title>The Genome Sequence of Fusarium oxysporum FOSC 3-a.</title>
        <authorList>
            <consortium name="The Broad Institute Genome Sequencing Platform"/>
            <person name="Ma L.-J."/>
            <person name="Gale L.R."/>
            <person name="Schwartz D.C."/>
            <person name="Zhou S."/>
            <person name="Corby-Kistler H."/>
            <person name="Young S.K."/>
            <person name="Zeng Q."/>
            <person name="Gargeya S."/>
            <person name="Fitzgerald M."/>
            <person name="Haas B."/>
            <person name="Abouelleil A."/>
            <person name="Alvarado L."/>
            <person name="Arachchi H.M."/>
            <person name="Berlin A."/>
            <person name="Brown A."/>
            <person name="Chapman S.B."/>
            <person name="Chen Z."/>
            <person name="Dunbar C."/>
            <person name="Freedman E."/>
            <person name="Gearin G."/>
            <person name="Gellesch M."/>
            <person name="Goldberg J."/>
            <person name="Griggs A."/>
            <person name="Gujja S."/>
            <person name="Heiman D."/>
            <person name="Howarth C."/>
            <person name="Larson L."/>
            <person name="Lui A."/>
            <person name="MacDonald P.J.P."/>
            <person name="Mehta T."/>
            <person name="Montmayeur A."/>
            <person name="Murphy C."/>
            <person name="Neiman D."/>
            <person name="Pearson M."/>
            <person name="Priest M."/>
            <person name="Roberts A."/>
            <person name="Saif S."/>
            <person name="Shea T."/>
            <person name="Shenoy N."/>
            <person name="Sisk P."/>
            <person name="Stolte C."/>
            <person name="Sykes S."/>
            <person name="Wortman J."/>
            <person name="Nusbaum C."/>
            <person name="Birren B."/>
        </authorList>
    </citation>
    <scope>NUCLEOTIDE SEQUENCE [LARGE SCALE GENOMIC DNA]</scope>
    <source>
        <strain evidence="2">FOSC 3-a</strain>
    </source>
</reference>
<proteinExistence type="predicted"/>
<dbReference type="HOGENOM" id="CLU_2794024_0_0_1"/>